<dbReference type="InterPro" id="IPR003593">
    <property type="entry name" value="AAA+_ATPase"/>
</dbReference>
<dbReference type="AlphaFoldDB" id="A0A6A7K0B9"/>
<dbReference type="InterPro" id="IPR003439">
    <property type="entry name" value="ABC_transporter-like_ATP-bd"/>
</dbReference>
<dbReference type="Gene3D" id="3.40.50.300">
    <property type="entry name" value="P-loop containing nucleotide triphosphate hydrolases"/>
    <property type="match status" value="1"/>
</dbReference>
<evidence type="ECO:0000313" key="5">
    <source>
        <dbReference type="Proteomes" id="UP000430466"/>
    </source>
</evidence>
<dbReference type="PANTHER" id="PTHR43158:SF1">
    <property type="entry name" value="ABC TRANSPORTER, ATP-BINDING PROTEIN"/>
    <property type="match status" value="1"/>
</dbReference>
<protein>
    <submittedName>
        <fullName evidence="4">ATP-binding cassette domain-containing protein</fullName>
    </submittedName>
</protein>
<dbReference type="GO" id="GO:0005524">
    <property type="term" value="F:ATP binding"/>
    <property type="evidence" value="ECO:0007669"/>
    <property type="project" value="UniProtKB-KW"/>
</dbReference>
<accession>A0A6A7K0B9</accession>
<gene>
    <name evidence="4" type="ORF">GDZ32_03035</name>
</gene>
<dbReference type="RefSeq" id="WP_152723581.1">
    <property type="nucleotide sequence ID" value="NZ_WHOE01000020.1"/>
</dbReference>
<dbReference type="SMART" id="SM00382">
    <property type="entry name" value="AAA"/>
    <property type="match status" value="1"/>
</dbReference>
<dbReference type="Pfam" id="PF00005">
    <property type="entry name" value="ABC_tran"/>
    <property type="match status" value="1"/>
</dbReference>
<proteinExistence type="predicted"/>
<reference evidence="4 5" key="1">
    <citation type="submission" date="2019-10" db="EMBL/GenBank/DDBJ databases">
        <title>Draft genome sequences of Lactobacillus strains.</title>
        <authorList>
            <person name="Cho G.-S."/>
            <person name="Fagbemigun O."/>
            <person name="Brinks E."/>
            <person name="Franz C.M.A.P."/>
        </authorList>
    </citation>
    <scope>NUCLEOTIDE SEQUENCE [LARGE SCALE GENOMIC DNA]</scope>
    <source>
        <strain evidence="4 5">313</strain>
    </source>
</reference>
<evidence type="ECO:0000256" key="2">
    <source>
        <dbReference type="ARBA" id="ARBA00022840"/>
    </source>
</evidence>
<organism evidence="4 5">
    <name type="scientific">Lactobacillus helveticus</name>
    <name type="common">Lactobacillus suntoryeus</name>
    <dbReference type="NCBI Taxonomy" id="1587"/>
    <lineage>
        <taxon>Bacteria</taxon>
        <taxon>Bacillati</taxon>
        <taxon>Bacillota</taxon>
        <taxon>Bacilli</taxon>
        <taxon>Lactobacillales</taxon>
        <taxon>Lactobacillaceae</taxon>
        <taxon>Lactobacillus</taxon>
    </lineage>
</organism>
<name>A0A6A7K0B9_LACHE</name>
<dbReference type="InterPro" id="IPR027417">
    <property type="entry name" value="P-loop_NTPase"/>
</dbReference>
<keyword evidence="2 4" id="KW-0067">ATP-binding</keyword>
<sequence length="235" mass="26743">MNDLLTVKDLTYRKNQKTILKDANLNLSSGKIVALLGENGAGKTTLMRIIAGVAKNYKGEVNLEGTTKEAARKAKLSFTDGLTGFSDSTKIKDVVKFYATIFQEFDENEFDELRKFMKLDNDMKLSQLSRGMREKLIIALTFARKADLYLLDEPFGGIDAMARKKIINSIILWKDEKATILISDHFVNEISSLLDEVVIVKDHTILEHKSADDIRQNHETIEEYYESFYADEDDE</sequence>
<comment type="caution">
    <text evidence="4">The sequence shown here is derived from an EMBL/GenBank/DDBJ whole genome shotgun (WGS) entry which is preliminary data.</text>
</comment>
<evidence type="ECO:0000313" key="4">
    <source>
        <dbReference type="EMBL" id="MPW14007.1"/>
    </source>
</evidence>
<evidence type="ECO:0000256" key="1">
    <source>
        <dbReference type="ARBA" id="ARBA00022741"/>
    </source>
</evidence>
<dbReference type="SUPFAM" id="SSF52540">
    <property type="entry name" value="P-loop containing nucleoside triphosphate hydrolases"/>
    <property type="match status" value="1"/>
</dbReference>
<dbReference type="PANTHER" id="PTHR43158">
    <property type="entry name" value="SKFA PEPTIDE EXPORT ATP-BINDING PROTEIN SKFE"/>
    <property type="match status" value="1"/>
</dbReference>
<dbReference type="PROSITE" id="PS50893">
    <property type="entry name" value="ABC_TRANSPORTER_2"/>
    <property type="match status" value="1"/>
</dbReference>
<feature type="domain" description="ABC transporter" evidence="3">
    <location>
        <begin position="5"/>
        <end position="227"/>
    </location>
</feature>
<dbReference type="Proteomes" id="UP000430466">
    <property type="component" value="Unassembled WGS sequence"/>
</dbReference>
<dbReference type="EMBL" id="WHOE01000020">
    <property type="protein sequence ID" value="MPW14007.1"/>
    <property type="molecule type" value="Genomic_DNA"/>
</dbReference>
<keyword evidence="1" id="KW-0547">Nucleotide-binding</keyword>
<dbReference type="GO" id="GO:0016887">
    <property type="term" value="F:ATP hydrolysis activity"/>
    <property type="evidence" value="ECO:0007669"/>
    <property type="project" value="InterPro"/>
</dbReference>
<evidence type="ECO:0000259" key="3">
    <source>
        <dbReference type="PROSITE" id="PS50893"/>
    </source>
</evidence>